<reference evidence="2" key="1">
    <citation type="journal article" date="2019" name="Environ. Microbiol.">
        <title>Fungal ecological strategies reflected in gene transcription - a case study of two litter decomposers.</title>
        <authorList>
            <person name="Barbi F."/>
            <person name="Kohler A."/>
            <person name="Barry K."/>
            <person name="Baskaran P."/>
            <person name="Daum C."/>
            <person name="Fauchery L."/>
            <person name="Ihrmark K."/>
            <person name="Kuo A."/>
            <person name="LaButti K."/>
            <person name="Lipzen A."/>
            <person name="Morin E."/>
            <person name="Grigoriev I.V."/>
            <person name="Henrissat B."/>
            <person name="Lindahl B."/>
            <person name="Martin F."/>
        </authorList>
    </citation>
    <scope>NUCLEOTIDE SEQUENCE</scope>
    <source>
        <strain evidence="2">JB14</strain>
    </source>
</reference>
<organism evidence="2 3">
    <name type="scientific">Gymnopus androsaceus JB14</name>
    <dbReference type="NCBI Taxonomy" id="1447944"/>
    <lineage>
        <taxon>Eukaryota</taxon>
        <taxon>Fungi</taxon>
        <taxon>Dikarya</taxon>
        <taxon>Basidiomycota</taxon>
        <taxon>Agaricomycotina</taxon>
        <taxon>Agaricomycetes</taxon>
        <taxon>Agaricomycetidae</taxon>
        <taxon>Agaricales</taxon>
        <taxon>Marasmiineae</taxon>
        <taxon>Omphalotaceae</taxon>
        <taxon>Gymnopus</taxon>
    </lineage>
</organism>
<name>A0A6A4GUF7_9AGAR</name>
<dbReference type="OrthoDB" id="3246221at2759"/>
<accession>A0A6A4GUF7</accession>
<dbReference type="EMBL" id="ML769729">
    <property type="protein sequence ID" value="KAE9388735.1"/>
    <property type="molecule type" value="Genomic_DNA"/>
</dbReference>
<dbReference type="SUPFAM" id="SSF81383">
    <property type="entry name" value="F-box domain"/>
    <property type="match status" value="1"/>
</dbReference>
<dbReference type="AlphaFoldDB" id="A0A6A4GUF7"/>
<feature type="signal peptide" evidence="1">
    <location>
        <begin position="1"/>
        <end position="19"/>
    </location>
</feature>
<proteinExistence type="predicted"/>
<keyword evidence="1" id="KW-0732">Signal</keyword>
<sequence>MFRPLKLLHLFFLHLPALAISAVCTRWRSLALSSPSLWTRFALEIVLSDTITTSSGLVSTLNLYLDRSNDCPLYIDLDSQRVKCKRLNRFALPSSPDKLNAGDHSDIEASMSVSHHQAFAQPLFPYHRVLGRRW</sequence>
<dbReference type="Gene3D" id="1.20.1280.50">
    <property type="match status" value="1"/>
</dbReference>
<evidence type="ECO:0000256" key="1">
    <source>
        <dbReference type="SAM" id="SignalP"/>
    </source>
</evidence>
<feature type="chain" id="PRO_5025692042" evidence="1">
    <location>
        <begin position="20"/>
        <end position="134"/>
    </location>
</feature>
<dbReference type="Proteomes" id="UP000799118">
    <property type="component" value="Unassembled WGS sequence"/>
</dbReference>
<evidence type="ECO:0000313" key="3">
    <source>
        <dbReference type="Proteomes" id="UP000799118"/>
    </source>
</evidence>
<evidence type="ECO:0000313" key="2">
    <source>
        <dbReference type="EMBL" id="KAE9388735.1"/>
    </source>
</evidence>
<dbReference type="InterPro" id="IPR036047">
    <property type="entry name" value="F-box-like_dom_sf"/>
</dbReference>
<keyword evidence="3" id="KW-1185">Reference proteome</keyword>
<protein>
    <submittedName>
        <fullName evidence="2">Uncharacterized protein</fullName>
    </submittedName>
</protein>
<gene>
    <name evidence="2" type="ORF">BT96DRAFT_422092</name>
</gene>